<dbReference type="EMBL" id="BOPG01000089">
    <property type="protein sequence ID" value="GIJ63136.1"/>
    <property type="molecule type" value="Genomic_DNA"/>
</dbReference>
<gene>
    <name evidence="1" type="ORF">Vau01_106520</name>
</gene>
<dbReference type="Pfam" id="PF03860">
    <property type="entry name" value="Csp"/>
    <property type="match status" value="1"/>
</dbReference>
<dbReference type="PANTHER" id="PTHR37310">
    <property type="entry name" value="CYTOPLASMIC PROTEIN-RELATED"/>
    <property type="match status" value="1"/>
</dbReference>
<dbReference type="PANTHER" id="PTHR37310:SF1">
    <property type="entry name" value="CYTOPLASMIC PROTEIN"/>
    <property type="match status" value="1"/>
</dbReference>
<organism evidence="1 2">
    <name type="scientific">Virgisporangium aurantiacum</name>
    <dbReference type="NCBI Taxonomy" id="175570"/>
    <lineage>
        <taxon>Bacteria</taxon>
        <taxon>Bacillati</taxon>
        <taxon>Actinomycetota</taxon>
        <taxon>Actinomycetes</taxon>
        <taxon>Micromonosporales</taxon>
        <taxon>Micromonosporaceae</taxon>
        <taxon>Virgisporangium</taxon>
    </lineage>
</organism>
<evidence type="ECO:0008006" key="3">
    <source>
        <dbReference type="Google" id="ProtNLM"/>
    </source>
</evidence>
<dbReference type="Proteomes" id="UP000612585">
    <property type="component" value="Unassembled WGS sequence"/>
</dbReference>
<protein>
    <recommendedName>
        <fullName evidence="3">Four-helix bundle copper-binding protein</fullName>
    </recommendedName>
</protein>
<keyword evidence="2" id="KW-1185">Reference proteome</keyword>
<proteinExistence type="predicted"/>
<evidence type="ECO:0000313" key="2">
    <source>
        <dbReference type="Proteomes" id="UP000612585"/>
    </source>
</evidence>
<dbReference type="InterPro" id="IPR005560">
    <property type="entry name" value="Csp_YhjQ"/>
</dbReference>
<reference evidence="1" key="1">
    <citation type="submission" date="2021-01" db="EMBL/GenBank/DDBJ databases">
        <title>Whole genome shotgun sequence of Virgisporangium aurantiacum NBRC 16421.</title>
        <authorList>
            <person name="Komaki H."/>
            <person name="Tamura T."/>
        </authorList>
    </citation>
    <scope>NUCLEOTIDE SEQUENCE</scope>
    <source>
        <strain evidence="1">NBRC 16421</strain>
    </source>
</reference>
<evidence type="ECO:0000313" key="1">
    <source>
        <dbReference type="EMBL" id="GIJ63136.1"/>
    </source>
</evidence>
<dbReference type="Gene3D" id="1.20.1270.360">
    <property type="match status" value="1"/>
</dbReference>
<accession>A0A8J3ZFW6</accession>
<name>A0A8J3ZFW6_9ACTN</name>
<dbReference type="InterPro" id="IPR044543">
    <property type="entry name" value="YHJQ-like"/>
</dbReference>
<dbReference type="CDD" id="cd08026">
    <property type="entry name" value="DUF326"/>
    <property type="match status" value="1"/>
</dbReference>
<dbReference type="AlphaFoldDB" id="A0A8J3ZFW6"/>
<dbReference type="RefSeq" id="WP_204009201.1">
    <property type="nucleotide sequence ID" value="NZ_BOPG01000089.1"/>
</dbReference>
<comment type="caution">
    <text evidence="1">The sequence shown here is derived from an EMBL/GenBank/DDBJ whole genome shotgun (WGS) entry which is preliminary data.</text>
</comment>
<sequence>MTTASSILKTHPDDLGGVDRALLASCIEACFDCAQACTTCADACLGEGDVANLIACVRANLDCADVCGATGRVLSRSAGYDTDVARAMLQACVSACRACGDECADSAGLPAHSRVCAEVCRRCEEACAALLSALA</sequence>